<dbReference type="InterPro" id="IPR025380">
    <property type="entry name" value="DUF4369"/>
</dbReference>
<dbReference type="PANTHER" id="PTHR42852:SF6">
    <property type="entry name" value="THIOL:DISULFIDE INTERCHANGE PROTEIN DSBE"/>
    <property type="match status" value="1"/>
</dbReference>
<keyword evidence="3" id="KW-1015">Disulfide bond</keyword>
<comment type="subcellular location">
    <subcellularLocation>
        <location evidence="1">Cell envelope</location>
    </subcellularLocation>
</comment>
<dbReference type="EMBL" id="QCYK01000001">
    <property type="protein sequence ID" value="PUZ28715.1"/>
    <property type="molecule type" value="Genomic_DNA"/>
</dbReference>
<feature type="domain" description="Thioredoxin" evidence="6">
    <location>
        <begin position="240"/>
        <end position="381"/>
    </location>
</feature>
<dbReference type="SUPFAM" id="SSF52833">
    <property type="entry name" value="Thioredoxin-like"/>
    <property type="match status" value="1"/>
</dbReference>
<feature type="signal peptide" evidence="5">
    <location>
        <begin position="1"/>
        <end position="20"/>
    </location>
</feature>
<dbReference type="InterPro" id="IPR013766">
    <property type="entry name" value="Thioredoxin_domain"/>
</dbReference>
<feature type="chain" id="PRO_5015531307" evidence="5">
    <location>
        <begin position="21"/>
        <end position="381"/>
    </location>
</feature>
<dbReference type="CDD" id="cd02966">
    <property type="entry name" value="TlpA_like_family"/>
    <property type="match status" value="1"/>
</dbReference>
<dbReference type="Pfam" id="PF14289">
    <property type="entry name" value="DUF4369"/>
    <property type="match status" value="1"/>
</dbReference>
<keyword evidence="4" id="KW-0676">Redox-active center</keyword>
<protein>
    <submittedName>
        <fullName evidence="7">Alkyl hydroperoxide reductase</fullName>
    </submittedName>
</protein>
<evidence type="ECO:0000256" key="4">
    <source>
        <dbReference type="ARBA" id="ARBA00023284"/>
    </source>
</evidence>
<evidence type="ECO:0000256" key="3">
    <source>
        <dbReference type="ARBA" id="ARBA00023157"/>
    </source>
</evidence>
<keyword evidence="2" id="KW-0201">Cytochrome c-type biogenesis</keyword>
<evidence type="ECO:0000259" key="6">
    <source>
        <dbReference type="PROSITE" id="PS51352"/>
    </source>
</evidence>
<reference evidence="7 8" key="1">
    <citation type="submission" date="2018-04" db="EMBL/GenBank/DDBJ databases">
        <title>Chitinophaga fuyangensis sp. nov., isolated from soil in a chemical factory.</title>
        <authorList>
            <person name="Chen K."/>
        </authorList>
    </citation>
    <scope>NUCLEOTIDE SEQUENCE [LARGE SCALE GENOMIC DNA]</scope>
    <source>
        <strain evidence="7 8">LY-1</strain>
    </source>
</reference>
<dbReference type="PANTHER" id="PTHR42852">
    <property type="entry name" value="THIOL:DISULFIDE INTERCHANGE PROTEIN DSBE"/>
    <property type="match status" value="1"/>
</dbReference>
<evidence type="ECO:0000256" key="2">
    <source>
        <dbReference type="ARBA" id="ARBA00022748"/>
    </source>
</evidence>
<evidence type="ECO:0000256" key="5">
    <source>
        <dbReference type="SAM" id="SignalP"/>
    </source>
</evidence>
<dbReference type="Pfam" id="PF00578">
    <property type="entry name" value="AhpC-TSA"/>
    <property type="match status" value="1"/>
</dbReference>
<evidence type="ECO:0000256" key="1">
    <source>
        <dbReference type="ARBA" id="ARBA00004196"/>
    </source>
</evidence>
<keyword evidence="5" id="KW-0732">Signal</keyword>
<dbReference type="InterPro" id="IPR036249">
    <property type="entry name" value="Thioredoxin-like_sf"/>
</dbReference>
<dbReference type="PROSITE" id="PS00194">
    <property type="entry name" value="THIOREDOXIN_1"/>
    <property type="match status" value="1"/>
</dbReference>
<accession>A0A2T7BM08</accession>
<evidence type="ECO:0000313" key="7">
    <source>
        <dbReference type="EMBL" id="PUZ28715.1"/>
    </source>
</evidence>
<dbReference type="RefSeq" id="WP_108685354.1">
    <property type="nucleotide sequence ID" value="NZ_QCYK01000001.1"/>
</dbReference>
<dbReference type="AlphaFoldDB" id="A0A2T7BM08"/>
<comment type="caution">
    <text evidence="7">The sequence shown here is derived from an EMBL/GenBank/DDBJ whole genome shotgun (WGS) entry which is preliminary data.</text>
</comment>
<dbReference type="OrthoDB" id="750178at2"/>
<dbReference type="Proteomes" id="UP000244450">
    <property type="component" value="Unassembled WGS sequence"/>
</dbReference>
<dbReference type="GO" id="GO:0016209">
    <property type="term" value="F:antioxidant activity"/>
    <property type="evidence" value="ECO:0007669"/>
    <property type="project" value="InterPro"/>
</dbReference>
<evidence type="ECO:0000313" key="8">
    <source>
        <dbReference type="Proteomes" id="UP000244450"/>
    </source>
</evidence>
<organism evidence="7 8">
    <name type="scientific">Chitinophaga parva</name>
    <dbReference type="NCBI Taxonomy" id="2169414"/>
    <lineage>
        <taxon>Bacteria</taxon>
        <taxon>Pseudomonadati</taxon>
        <taxon>Bacteroidota</taxon>
        <taxon>Chitinophagia</taxon>
        <taxon>Chitinophagales</taxon>
        <taxon>Chitinophagaceae</taxon>
        <taxon>Chitinophaga</taxon>
    </lineage>
</organism>
<dbReference type="InterPro" id="IPR000866">
    <property type="entry name" value="AhpC/TSA"/>
</dbReference>
<dbReference type="GO" id="GO:0030313">
    <property type="term" value="C:cell envelope"/>
    <property type="evidence" value="ECO:0007669"/>
    <property type="project" value="UniProtKB-SubCell"/>
</dbReference>
<proteinExistence type="predicted"/>
<gene>
    <name evidence="7" type="ORF">DCC81_04315</name>
</gene>
<dbReference type="InterPro" id="IPR017937">
    <property type="entry name" value="Thioredoxin_CS"/>
</dbReference>
<dbReference type="GO" id="GO:0016491">
    <property type="term" value="F:oxidoreductase activity"/>
    <property type="evidence" value="ECO:0007669"/>
    <property type="project" value="InterPro"/>
</dbReference>
<name>A0A2T7BM08_9BACT</name>
<dbReference type="Gene3D" id="3.40.30.10">
    <property type="entry name" value="Glutaredoxin"/>
    <property type="match status" value="1"/>
</dbReference>
<keyword evidence="8" id="KW-1185">Reference proteome</keyword>
<dbReference type="PROSITE" id="PS51352">
    <property type="entry name" value="THIOREDOXIN_2"/>
    <property type="match status" value="1"/>
</dbReference>
<dbReference type="InterPro" id="IPR050553">
    <property type="entry name" value="Thioredoxin_ResA/DsbE_sf"/>
</dbReference>
<sequence length="381" mass="42695">MRKWILLAAMALPLAGTAQQQPLQKFILKGKVGNLGAPAKVYLDRRHNGENWLDSADVKNGEFTITGTLDVPYLAMLMLDRTGEGNMAPTGDNDHRLVYLEPGTITVTGKDSVTTATVASPINKEFTRYNLYVSAYDTCMKYINIDYGAYLKSESKDTSYLKILDARFRQAVQVRSVLQKNFILGNPDSYFSVIALKEMSVGNQMNLAIIEPMFNNLSERVRNSPFGKELKKAMDNEKRLSIGAIAPDFMQQDINGKPVKLSDFRGSYVLLDFWASWCGPCRAESPFVLKAYEHYKDKHFKVLSVSLDKQGKKDAWLAAIQKDGVQAFTHVSDLKYWDNAAARQYGITAVPANFLINPEGKIIARNLRGENLEKQLATLVQ</sequence>
<dbReference type="GO" id="GO:0017004">
    <property type="term" value="P:cytochrome complex assembly"/>
    <property type="evidence" value="ECO:0007669"/>
    <property type="project" value="UniProtKB-KW"/>
</dbReference>